<evidence type="ECO:0000259" key="3">
    <source>
        <dbReference type="PROSITE" id="PS50075"/>
    </source>
</evidence>
<dbReference type="InterPro" id="IPR036736">
    <property type="entry name" value="ACP-like_sf"/>
</dbReference>
<dbReference type="Gene3D" id="1.10.1200.10">
    <property type="entry name" value="ACP-like"/>
    <property type="match status" value="1"/>
</dbReference>
<sequence length="91" mass="10096">MSIEQAVRDDISGYLLAHYEIDLNELPPDTTVRDLGVDSLGLLAIANLIEKKYGFSMDDERLASVRTLSDLLEFIRLKSEEAEKAAPVGTE</sequence>
<dbReference type="Proteomes" id="UP000515512">
    <property type="component" value="Chromosome"/>
</dbReference>
<dbReference type="InterPro" id="IPR006162">
    <property type="entry name" value="Ppantetheine_attach_site"/>
</dbReference>
<evidence type="ECO:0000313" key="5">
    <source>
        <dbReference type="Proteomes" id="UP000515512"/>
    </source>
</evidence>
<dbReference type="InterPro" id="IPR009081">
    <property type="entry name" value="PP-bd_ACP"/>
</dbReference>
<evidence type="ECO:0000256" key="1">
    <source>
        <dbReference type="ARBA" id="ARBA00022450"/>
    </source>
</evidence>
<keyword evidence="5" id="KW-1185">Reference proteome</keyword>
<dbReference type="SUPFAM" id="SSF47336">
    <property type="entry name" value="ACP-like"/>
    <property type="match status" value="1"/>
</dbReference>
<name>A0A7D6Z8H4_9NOCA</name>
<evidence type="ECO:0000256" key="2">
    <source>
        <dbReference type="ARBA" id="ARBA00022553"/>
    </source>
</evidence>
<dbReference type="RefSeq" id="WP_181580792.1">
    <property type="nucleotide sequence ID" value="NZ_CP059399.1"/>
</dbReference>
<gene>
    <name evidence="4" type="ORF">H0264_30755</name>
</gene>
<dbReference type="KEGG" id="nhu:H0264_30755"/>
<proteinExistence type="predicted"/>
<dbReference type="PROSITE" id="PS50075">
    <property type="entry name" value="CARRIER"/>
    <property type="match status" value="1"/>
</dbReference>
<dbReference type="AlphaFoldDB" id="A0A7D6Z8H4"/>
<keyword evidence="2" id="KW-0597">Phosphoprotein</keyword>
<protein>
    <submittedName>
        <fullName evidence="4">Acyl carrier protein</fullName>
    </submittedName>
</protein>
<dbReference type="PROSITE" id="PS00012">
    <property type="entry name" value="PHOSPHOPANTETHEINE"/>
    <property type="match status" value="1"/>
</dbReference>
<organism evidence="4 5">
    <name type="scientific">Nocardia huaxiensis</name>
    <dbReference type="NCBI Taxonomy" id="2755382"/>
    <lineage>
        <taxon>Bacteria</taxon>
        <taxon>Bacillati</taxon>
        <taxon>Actinomycetota</taxon>
        <taxon>Actinomycetes</taxon>
        <taxon>Mycobacteriales</taxon>
        <taxon>Nocardiaceae</taxon>
        <taxon>Nocardia</taxon>
    </lineage>
</organism>
<accession>A0A7D6Z8H4</accession>
<dbReference type="Pfam" id="PF00550">
    <property type="entry name" value="PP-binding"/>
    <property type="match status" value="1"/>
</dbReference>
<evidence type="ECO:0000313" key="4">
    <source>
        <dbReference type="EMBL" id="QLY29588.1"/>
    </source>
</evidence>
<reference evidence="4 5" key="1">
    <citation type="submission" date="2020-07" db="EMBL/GenBank/DDBJ databases">
        <authorList>
            <person name="Zhuang K."/>
            <person name="Ran Y."/>
        </authorList>
    </citation>
    <scope>NUCLEOTIDE SEQUENCE [LARGE SCALE GENOMIC DNA]</scope>
    <source>
        <strain evidence="4 5">WCH-YHL-001</strain>
    </source>
</reference>
<keyword evidence="1" id="KW-0596">Phosphopantetheine</keyword>
<dbReference type="EMBL" id="CP059399">
    <property type="protein sequence ID" value="QLY29588.1"/>
    <property type="molecule type" value="Genomic_DNA"/>
</dbReference>
<feature type="domain" description="Carrier" evidence="3">
    <location>
        <begin position="1"/>
        <end position="79"/>
    </location>
</feature>